<sequence>MATSPRVQPVDPKNVPIPATPKVAPTYRRGSTDASMGAFDDPDATVTLTLGQMDDLFNKFITNNQWLGAAARTRSLAQQLPPVEFHHFTHLAPESVEQNRPAPDGPGQYAKTMPEGFSQIVTADDIKAPFLNSSDTAKMKAFWLEWRRYEDAIQERFNQFGGQVAIQRRVLRYCVDNNTLRTMLRYRWGQGNRDLDSVPDDELYAFFKTDCERVKTNVADFFARVRRELRCDETIRNGESRALYHDVEPESARNHIIHAVRPEYLQSYLRQEINFSKKRYKRWDDFVGLLIDTFGAYTRFDNFKKPSAGTPPAGDTAPTGVTKDKDKVHKKQGSKTDVGGAKVPGGAATTKKAPTGDSKPKHPCLKCKAVDHNVWKCPLIPDNDAGVAEKKTLLKAFYDQQRATPTTPPIPRNNMIQSAEDSLVPATEQPPRDLLSGALAGPVSVPISVQLDSGADMTVVTRAWVDKALLAGSDVKPTVLAVSQRVLTFTGQVSTISEKVVLDLILPAGSSSLKLQSLPCMIQEDELPDYCGDLLVSRHVMHQLGYDPTSLLQKAGEIRNAP</sequence>
<proteinExistence type="predicted"/>
<dbReference type="VEuPathDB" id="FungiDB:SDRG_13461"/>
<keyword evidence="3" id="KW-1185">Reference proteome</keyword>
<dbReference type="OMA" id="WLEWRRY"/>
<reference evidence="2 3" key="1">
    <citation type="submission" date="2012-04" db="EMBL/GenBank/DDBJ databases">
        <title>The Genome Sequence of Saprolegnia declina VS20.</title>
        <authorList>
            <consortium name="The Broad Institute Genome Sequencing Platform"/>
            <person name="Russ C."/>
            <person name="Nusbaum C."/>
            <person name="Tyler B."/>
            <person name="van West P."/>
            <person name="Dieguez-Uribeondo J."/>
            <person name="de Bruijn I."/>
            <person name="Tripathy S."/>
            <person name="Jiang R."/>
            <person name="Young S.K."/>
            <person name="Zeng Q."/>
            <person name="Gargeya S."/>
            <person name="Fitzgerald M."/>
            <person name="Haas B."/>
            <person name="Abouelleil A."/>
            <person name="Alvarado L."/>
            <person name="Arachchi H.M."/>
            <person name="Berlin A."/>
            <person name="Chapman S.B."/>
            <person name="Goldberg J."/>
            <person name="Griggs A."/>
            <person name="Gujja S."/>
            <person name="Hansen M."/>
            <person name="Howarth C."/>
            <person name="Imamovic A."/>
            <person name="Larimer J."/>
            <person name="McCowen C."/>
            <person name="Montmayeur A."/>
            <person name="Murphy C."/>
            <person name="Neiman D."/>
            <person name="Pearson M."/>
            <person name="Priest M."/>
            <person name="Roberts A."/>
            <person name="Saif S."/>
            <person name="Shea T."/>
            <person name="Sisk P."/>
            <person name="Sykes S."/>
            <person name="Wortman J."/>
            <person name="Nusbaum C."/>
            <person name="Birren B."/>
        </authorList>
    </citation>
    <scope>NUCLEOTIDE SEQUENCE [LARGE SCALE GENOMIC DNA]</scope>
    <source>
        <strain evidence="2 3">VS20</strain>
    </source>
</reference>
<dbReference type="EMBL" id="JH767191">
    <property type="protein sequence ID" value="EQC28778.1"/>
    <property type="molecule type" value="Genomic_DNA"/>
</dbReference>
<organism evidence="2 3">
    <name type="scientific">Saprolegnia diclina (strain VS20)</name>
    <dbReference type="NCBI Taxonomy" id="1156394"/>
    <lineage>
        <taxon>Eukaryota</taxon>
        <taxon>Sar</taxon>
        <taxon>Stramenopiles</taxon>
        <taxon>Oomycota</taxon>
        <taxon>Saprolegniomycetes</taxon>
        <taxon>Saprolegniales</taxon>
        <taxon>Saprolegniaceae</taxon>
        <taxon>Saprolegnia</taxon>
    </lineage>
</organism>
<accession>T0R9F7</accession>
<name>T0R9F7_SAPDV</name>
<dbReference type="AlphaFoldDB" id="T0R9F7"/>
<gene>
    <name evidence="2" type="ORF">SDRG_13461</name>
</gene>
<evidence type="ECO:0000256" key="1">
    <source>
        <dbReference type="SAM" id="MobiDB-lite"/>
    </source>
</evidence>
<dbReference type="InParanoid" id="T0R9F7"/>
<feature type="region of interest" description="Disordered" evidence="1">
    <location>
        <begin position="305"/>
        <end position="361"/>
    </location>
</feature>
<dbReference type="GeneID" id="19954188"/>
<evidence type="ECO:0008006" key="4">
    <source>
        <dbReference type="Google" id="ProtNLM"/>
    </source>
</evidence>
<dbReference type="OrthoDB" id="10308880at2759"/>
<evidence type="ECO:0000313" key="2">
    <source>
        <dbReference type="EMBL" id="EQC28778.1"/>
    </source>
</evidence>
<dbReference type="RefSeq" id="XP_008617773.1">
    <property type="nucleotide sequence ID" value="XM_008619551.1"/>
</dbReference>
<dbReference type="Proteomes" id="UP000030762">
    <property type="component" value="Unassembled WGS sequence"/>
</dbReference>
<evidence type="ECO:0000313" key="3">
    <source>
        <dbReference type="Proteomes" id="UP000030762"/>
    </source>
</evidence>
<protein>
    <recommendedName>
        <fullName evidence="4">Peptidase A2 domain-containing protein</fullName>
    </recommendedName>
</protein>